<evidence type="ECO:0000256" key="1">
    <source>
        <dbReference type="ARBA" id="ARBA00022475"/>
    </source>
</evidence>
<feature type="transmembrane region" description="Helical" evidence="5">
    <location>
        <begin position="15"/>
        <end position="38"/>
    </location>
</feature>
<keyword evidence="8" id="KW-1185">Reference proteome</keyword>
<accession>A0ABT5E576</accession>
<dbReference type="PANTHER" id="PTHR22550:SF5">
    <property type="entry name" value="LEUCINE ZIPPER PROTEIN 4"/>
    <property type="match status" value="1"/>
</dbReference>
<dbReference type="PANTHER" id="PTHR22550">
    <property type="entry name" value="SPORE GERMINATION PROTEIN"/>
    <property type="match status" value="1"/>
</dbReference>
<feature type="transmembrane region" description="Helical" evidence="5">
    <location>
        <begin position="50"/>
        <end position="68"/>
    </location>
</feature>
<dbReference type="InterPro" id="IPR036465">
    <property type="entry name" value="vWFA_dom_sf"/>
</dbReference>
<evidence type="ECO:0000313" key="7">
    <source>
        <dbReference type="EMBL" id="MDC0720583.1"/>
    </source>
</evidence>
<proteinExistence type="predicted"/>
<keyword evidence="4 5" id="KW-0472">Membrane</keyword>
<evidence type="ECO:0000259" key="6">
    <source>
        <dbReference type="PROSITE" id="PS50234"/>
    </source>
</evidence>
<keyword evidence="2 5" id="KW-0812">Transmembrane</keyword>
<protein>
    <submittedName>
        <fullName evidence="7">VWA domain-containing protein</fullName>
    </submittedName>
</protein>
<organism evidence="7 8">
    <name type="scientific">Nannocystis bainbridge</name>
    <dbReference type="NCBI Taxonomy" id="2995303"/>
    <lineage>
        <taxon>Bacteria</taxon>
        <taxon>Pseudomonadati</taxon>
        <taxon>Myxococcota</taxon>
        <taxon>Polyangia</taxon>
        <taxon>Nannocystales</taxon>
        <taxon>Nannocystaceae</taxon>
        <taxon>Nannocystis</taxon>
    </lineage>
</organism>
<dbReference type="Pfam" id="PF00092">
    <property type="entry name" value="VWA"/>
    <property type="match status" value="1"/>
</dbReference>
<dbReference type="InterPro" id="IPR050768">
    <property type="entry name" value="UPF0353/GerABKA_families"/>
</dbReference>
<feature type="domain" description="VWFA" evidence="6">
    <location>
        <begin position="131"/>
        <end position="317"/>
    </location>
</feature>
<comment type="caution">
    <text evidence="7">The sequence shown here is derived from an EMBL/GenBank/DDBJ whole genome shotgun (WGS) entry which is preliminary data.</text>
</comment>
<evidence type="ECO:0000256" key="5">
    <source>
        <dbReference type="SAM" id="Phobius"/>
    </source>
</evidence>
<dbReference type="PROSITE" id="PS50234">
    <property type="entry name" value="VWFA"/>
    <property type="match status" value="1"/>
</dbReference>
<dbReference type="SMART" id="SM00327">
    <property type="entry name" value="VWA"/>
    <property type="match status" value="1"/>
</dbReference>
<evidence type="ECO:0000256" key="4">
    <source>
        <dbReference type="ARBA" id="ARBA00023136"/>
    </source>
</evidence>
<keyword evidence="1" id="KW-1003">Cell membrane</keyword>
<dbReference type="RefSeq" id="WP_272089093.1">
    <property type="nucleotide sequence ID" value="NZ_JAQNDL010000003.1"/>
</dbReference>
<evidence type="ECO:0000256" key="3">
    <source>
        <dbReference type="ARBA" id="ARBA00022989"/>
    </source>
</evidence>
<feature type="transmembrane region" description="Helical" evidence="5">
    <location>
        <begin position="331"/>
        <end position="349"/>
    </location>
</feature>
<sequence>MSAPAERLVAVLRNLMPILGFAGLAVALALAGLAAYLGSDLRHVVIASPWWLLAALVPLLAVVIRGVVSPRPATLRFSRASSARRLGPGLAARLAHLPDGLRLAAAILLALALARPESSRATDRVEHKGIDIVVALDLSDSMEADDLYPNRLEAAKDVIDSFIARRRHDRVGMVAFGATATTVSPLTVDHGVLRQLVRRLQLGSFDGSKTAIGAGLGQALNRLKEPDAGSGESGAESKVIVLLTDGVHNAEGVDPDSMARMAADRGVHVYTVLIGRQAASTDPARLERIASTTGGYAYTAVDQQALVTTFQDLLNKLDRSVILGEHIRAQLFHLVLWPALLLLMLDILLRSTRLRRFP</sequence>
<gene>
    <name evidence="7" type="ORF">POL25_27010</name>
</gene>
<evidence type="ECO:0000313" key="8">
    <source>
        <dbReference type="Proteomes" id="UP001221686"/>
    </source>
</evidence>
<dbReference type="SUPFAM" id="SSF53300">
    <property type="entry name" value="vWA-like"/>
    <property type="match status" value="1"/>
</dbReference>
<keyword evidence="3 5" id="KW-1133">Transmembrane helix</keyword>
<dbReference type="EMBL" id="JAQNDL010000003">
    <property type="protein sequence ID" value="MDC0720583.1"/>
    <property type="molecule type" value="Genomic_DNA"/>
</dbReference>
<reference evidence="7 8" key="1">
    <citation type="submission" date="2022-11" db="EMBL/GenBank/DDBJ databases">
        <title>Minimal conservation of predation-associated metabolite biosynthetic gene clusters underscores biosynthetic potential of Myxococcota including descriptions for ten novel species: Archangium lansinium sp. nov., Myxococcus landrumus sp. nov., Nannocystis bai.</title>
        <authorList>
            <person name="Ahearne A."/>
            <person name="Stevens C."/>
            <person name="Dowd S."/>
        </authorList>
    </citation>
    <scope>NUCLEOTIDE SEQUENCE [LARGE SCALE GENOMIC DNA]</scope>
    <source>
        <strain evidence="7 8">BB15-2</strain>
    </source>
</reference>
<name>A0ABT5E576_9BACT</name>
<evidence type="ECO:0000256" key="2">
    <source>
        <dbReference type="ARBA" id="ARBA00022692"/>
    </source>
</evidence>
<dbReference type="Proteomes" id="UP001221686">
    <property type="component" value="Unassembled WGS sequence"/>
</dbReference>
<dbReference type="InterPro" id="IPR002035">
    <property type="entry name" value="VWF_A"/>
</dbReference>
<dbReference type="Gene3D" id="3.40.50.410">
    <property type="entry name" value="von Willebrand factor, type A domain"/>
    <property type="match status" value="1"/>
</dbReference>